<proteinExistence type="predicted"/>
<dbReference type="RefSeq" id="WP_002805641.1">
    <property type="nucleotide sequence ID" value="NZ_ORYE01000391.1"/>
</dbReference>
<evidence type="ECO:0000313" key="3">
    <source>
        <dbReference type="Proteomes" id="UP000195877"/>
    </source>
</evidence>
<accession>A0A1Y6HCI7</accession>
<protein>
    <submittedName>
        <fullName evidence="2">Uncharacterized protein</fullName>
    </submittedName>
</protein>
<dbReference type="AlphaFoldDB" id="A0A1Y6HCI7"/>
<gene>
    <name evidence="2" type="ORF">PD5205_04009</name>
    <name evidence="1" type="ORF">PD885_04007</name>
</gene>
<keyword evidence="3" id="KW-1185">Reference proteome</keyword>
<organism evidence="2 4">
    <name type="scientific">Xanthomonas fragariae</name>
    <dbReference type="NCBI Taxonomy" id="48664"/>
    <lineage>
        <taxon>Bacteria</taxon>
        <taxon>Pseudomonadati</taxon>
        <taxon>Pseudomonadota</taxon>
        <taxon>Gammaproteobacteria</taxon>
        <taxon>Lysobacterales</taxon>
        <taxon>Lysobacteraceae</taxon>
        <taxon>Xanthomonas</taxon>
    </lineage>
</organism>
<reference evidence="1 3" key="1">
    <citation type="submission" date="2017-05" db="EMBL/GenBank/DDBJ databases">
        <authorList>
            <person name="Blom J."/>
        </authorList>
    </citation>
    <scope>NUCLEOTIDE SEQUENCE [LARGE SCALE GENOMIC DNA]</scope>
    <source>
        <strain evidence="1">PD885</strain>
        <plasmid evidence="3">ppd885-29</plasmid>
        <plasmid evidence="1">pPD885-29</plasmid>
    </source>
</reference>
<dbReference type="Proteomes" id="UP000195953">
    <property type="component" value="Plasmid pPD5205-30"/>
</dbReference>
<reference evidence="2 4" key="2">
    <citation type="submission" date="2017-05" db="EMBL/GenBank/DDBJ databases">
        <authorList>
            <person name="Song R."/>
            <person name="Chenine A.L."/>
            <person name="Ruprecht R.M."/>
        </authorList>
    </citation>
    <scope>NUCLEOTIDE SEQUENCE [LARGE SCALE GENOMIC DNA]</scope>
    <source>
        <strain evidence="2">PD5205</strain>
        <plasmid evidence="4">ppd5205-30</plasmid>
    </source>
</reference>
<keyword evidence="1" id="KW-0614">Plasmid</keyword>
<sequence>MAERFTLYAGEPIASILAGYEDNRSGRINQVAADYRQLIAALVPSFSGPQWQLLADVLDDGALDESGLKFAWASVADSAEDGMGEKWDVDVDDLAQRVRALSAPQLIALREVIARYRNSIDGSGDALELLQQCGAKVVADNAGSTGHHW</sequence>
<dbReference type="EMBL" id="LT853883">
    <property type="protein sequence ID" value="SMR01249.1"/>
    <property type="molecule type" value="Genomic_DNA"/>
</dbReference>
<name>A0A1Y6HCI7_9XANT</name>
<dbReference type="Proteomes" id="UP000195877">
    <property type="component" value="Plasmid pPD885-29"/>
</dbReference>
<dbReference type="KEGG" id="xfr:BER92_19460"/>
<geneLocation type="plasmid" evidence="4">
    <name>ppd5205-30</name>
</geneLocation>
<evidence type="ECO:0000313" key="2">
    <source>
        <dbReference type="EMBL" id="SMR06011.1"/>
    </source>
</evidence>
<dbReference type="EMBL" id="LT853886">
    <property type="protein sequence ID" value="SMR06011.1"/>
    <property type="molecule type" value="Genomic_DNA"/>
</dbReference>
<evidence type="ECO:0000313" key="1">
    <source>
        <dbReference type="EMBL" id="SMR01249.1"/>
    </source>
</evidence>
<geneLocation type="plasmid" evidence="3">
    <name>ppd885-29</name>
</geneLocation>
<evidence type="ECO:0000313" key="4">
    <source>
        <dbReference type="Proteomes" id="UP000195953"/>
    </source>
</evidence>
<geneLocation type="plasmid" evidence="1">
    <name>pPD885-29</name>
</geneLocation>